<dbReference type="InterPro" id="IPR036388">
    <property type="entry name" value="WH-like_DNA-bd_sf"/>
</dbReference>
<dbReference type="SMART" id="SM00418">
    <property type="entry name" value="HTH_ARSR"/>
    <property type="match status" value="1"/>
</dbReference>
<reference evidence="5 6" key="1">
    <citation type="submission" date="2018-06" db="EMBL/GenBank/DDBJ databases">
        <title>Extensive metabolic versatility and redundancy in microbially diverse, dynamic hydrothermal sediments.</title>
        <authorList>
            <person name="Dombrowski N."/>
            <person name="Teske A."/>
            <person name="Baker B.J."/>
        </authorList>
    </citation>
    <scope>NUCLEOTIDE SEQUENCE [LARGE SCALE GENOMIC DNA]</scope>
    <source>
        <strain evidence="5">B47_G16</strain>
    </source>
</reference>
<sequence>MDEKVYEAEAEYFKALSHPTRIKIVQYLKGGERCVCEIVPYLKEEQSNVSRHLAALKRVGILSSRKEGVSVYYKVQDENVYKILDLALSSVKRIAREKAAILS</sequence>
<evidence type="ECO:0000256" key="3">
    <source>
        <dbReference type="ARBA" id="ARBA00023163"/>
    </source>
</evidence>
<organism evidence="5 6">
    <name type="scientific">Aerophobetes bacterium</name>
    <dbReference type="NCBI Taxonomy" id="2030807"/>
    <lineage>
        <taxon>Bacteria</taxon>
        <taxon>Candidatus Aerophobota</taxon>
    </lineage>
</organism>
<dbReference type="PROSITE" id="PS50987">
    <property type="entry name" value="HTH_ARSR_2"/>
    <property type="match status" value="1"/>
</dbReference>
<dbReference type="PRINTS" id="PR00778">
    <property type="entry name" value="HTHARSR"/>
</dbReference>
<evidence type="ECO:0000313" key="6">
    <source>
        <dbReference type="Proteomes" id="UP000279422"/>
    </source>
</evidence>
<dbReference type="PANTHER" id="PTHR33154">
    <property type="entry name" value="TRANSCRIPTIONAL REGULATOR, ARSR FAMILY"/>
    <property type="match status" value="1"/>
</dbReference>
<comment type="caution">
    <text evidence="5">The sequence shown here is derived from an EMBL/GenBank/DDBJ whole genome shotgun (WGS) entry which is preliminary data.</text>
</comment>
<dbReference type="InterPro" id="IPR036390">
    <property type="entry name" value="WH_DNA-bd_sf"/>
</dbReference>
<dbReference type="GO" id="GO:0003677">
    <property type="term" value="F:DNA binding"/>
    <property type="evidence" value="ECO:0007669"/>
    <property type="project" value="UniProtKB-KW"/>
</dbReference>
<keyword evidence="2" id="KW-0238">DNA-binding</keyword>
<dbReference type="EMBL" id="QMPZ01000017">
    <property type="protein sequence ID" value="RLE10127.1"/>
    <property type="molecule type" value="Genomic_DNA"/>
</dbReference>
<keyword evidence="1" id="KW-0805">Transcription regulation</keyword>
<accession>A0A497E510</accession>
<evidence type="ECO:0000256" key="1">
    <source>
        <dbReference type="ARBA" id="ARBA00023015"/>
    </source>
</evidence>
<dbReference type="Proteomes" id="UP000279422">
    <property type="component" value="Unassembled WGS sequence"/>
</dbReference>
<dbReference type="InterPro" id="IPR011991">
    <property type="entry name" value="ArsR-like_HTH"/>
</dbReference>
<dbReference type="InterPro" id="IPR051081">
    <property type="entry name" value="HTH_MetalResp_TranReg"/>
</dbReference>
<proteinExistence type="predicted"/>
<dbReference type="Gene3D" id="1.10.10.10">
    <property type="entry name" value="Winged helix-like DNA-binding domain superfamily/Winged helix DNA-binding domain"/>
    <property type="match status" value="1"/>
</dbReference>
<dbReference type="InterPro" id="IPR001845">
    <property type="entry name" value="HTH_ArsR_DNA-bd_dom"/>
</dbReference>
<dbReference type="NCBIfam" id="NF033788">
    <property type="entry name" value="HTH_metalloreg"/>
    <property type="match status" value="1"/>
</dbReference>
<dbReference type="SUPFAM" id="SSF46785">
    <property type="entry name" value="Winged helix' DNA-binding domain"/>
    <property type="match status" value="1"/>
</dbReference>
<dbReference type="Pfam" id="PF01022">
    <property type="entry name" value="HTH_5"/>
    <property type="match status" value="1"/>
</dbReference>
<dbReference type="PANTHER" id="PTHR33154:SF18">
    <property type="entry name" value="ARSENICAL RESISTANCE OPERON REPRESSOR"/>
    <property type="match status" value="1"/>
</dbReference>
<keyword evidence="3" id="KW-0804">Transcription</keyword>
<dbReference type="GO" id="GO:0003700">
    <property type="term" value="F:DNA-binding transcription factor activity"/>
    <property type="evidence" value="ECO:0007669"/>
    <property type="project" value="InterPro"/>
</dbReference>
<evidence type="ECO:0000256" key="2">
    <source>
        <dbReference type="ARBA" id="ARBA00023125"/>
    </source>
</evidence>
<evidence type="ECO:0000259" key="4">
    <source>
        <dbReference type="PROSITE" id="PS50987"/>
    </source>
</evidence>
<protein>
    <submittedName>
        <fullName evidence="5">ArsR family transcriptional regulator</fullName>
    </submittedName>
</protein>
<gene>
    <name evidence="5" type="ORF">DRJ00_02480</name>
</gene>
<dbReference type="AlphaFoldDB" id="A0A497E510"/>
<evidence type="ECO:0000313" key="5">
    <source>
        <dbReference type="EMBL" id="RLE10127.1"/>
    </source>
</evidence>
<dbReference type="CDD" id="cd00090">
    <property type="entry name" value="HTH_ARSR"/>
    <property type="match status" value="1"/>
</dbReference>
<feature type="domain" description="HTH arsR-type" evidence="4">
    <location>
        <begin position="1"/>
        <end position="95"/>
    </location>
</feature>
<name>A0A497E510_UNCAE</name>